<dbReference type="InterPro" id="IPR036691">
    <property type="entry name" value="Endo/exonu/phosph_ase_sf"/>
</dbReference>
<dbReference type="GO" id="GO:0004519">
    <property type="term" value="F:endonuclease activity"/>
    <property type="evidence" value="ECO:0007669"/>
    <property type="project" value="UniProtKB-KW"/>
</dbReference>
<evidence type="ECO:0000259" key="1">
    <source>
        <dbReference type="Pfam" id="PF03372"/>
    </source>
</evidence>
<feature type="domain" description="Endonuclease/exonuclease/phosphatase" evidence="1">
    <location>
        <begin position="52"/>
        <end position="265"/>
    </location>
</feature>
<keyword evidence="2" id="KW-0378">Hydrolase</keyword>
<dbReference type="Pfam" id="PF03372">
    <property type="entry name" value="Exo_endo_phos"/>
    <property type="match status" value="1"/>
</dbReference>
<dbReference type="RefSeq" id="WP_379895046.1">
    <property type="nucleotide sequence ID" value="NZ_CBCSCT010000035.1"/>
</dbReference>
<accession>A0ABW1IRA9</accession>
<dbReference type="EMBL" id="JBHSQV010000167">
    <property type="protein sequence ID" value="MFC5987637.1"/>
    <property type="molecule type" value="Genomic_DNA"/>
</dbReference>
<gene>
    <name evidence="2" type="ORF">ACFPXP_14620</name>
</gene>
<dbReference type="InterPro" id="IPR051916">
    <property type="entry name" value="GPI-anchor_lipid_remodeler"/>
</dbReference>
<reference evidence="3" key="1">
    <citation type="journal article" date="2019" name="Int. J. Syst. Evol. Microbiol.">
        <title>The Global Catalogue of Microorganisms (GCM) 10K type strain sequencing project: providing services to taxonomists for standard genome sequencing and annotation.</title>
        <authorList>
            <consortium name="The Broad Institute Genomics Platform"/>
            <consortium name="The Broad Institute Genome Sequencing Center for Infectious Disease"/>
            <person name="Wu L."/>
            <person name="Ma J."/>
        </authorList>
    </citation>
    <scope>NUCLEOTIDE SEQUENCE [LARGE SCALE GENOMIC DNA]</scope>
    <source>
        <strain evidence="3">CCM 8749</strain>
    </source>
</reference>
<comment type="caution">
    <text evidence="2">The sequence shown here is derived from an EMBL/GenBank/DDBJ whole genome shotgun (WGS) entry which is preliminary data.</text>
</comment>
<dbReference type="SUPFAM" id="SSF56219">
    <property type="entry name" value="DNase I-like"/>
    <property type="match status" value="1"/>
</dbReference>
<dbReference type="PANTHER" id="PTHR14859">
    <property type="entry name" value="CALCOFLUOR WHITE HYPERSENSITIVE PROTEIN PRECURSOR"/>
    <property type="match status" value="1"/>
</dbReference>
<dbReference type="InterPro" id="IPR005135">
    <property type="entry name" value="Endo/exonuclease/phosphatase"/>
</dbReference>
<keyword evidence="2" id="KW-0255">Endonuclease</keyword>
<dbReference type="Gene3D" id="3.60.10.10">
    <property type="entry name" value="Endonuclease/exonuclease/phosphatase"/>
    <property type="match status" value="1"/>
</dbReference>
<sequence length="287" mass="32357">MKNPLVHIALLTMLVSSMVDFKMEIDSTIPIGEANAVMDVMAAWGEQSLKVVTYNIHHGRGLDDQVDIRRIAEELREEGADIIGLQEVDRYNIRSGFKDQIEALGAELGMAWAYAPALKFGIIQYGNAVLSKYPIEAADQYELPGKRENRTLLRVQIRYGDELLDVWNTHLGVSEADRRKQMPLLLQILKTVEPKERTMPTILLGDFNMLGDHPLMEELLRDWEKVQPQGLAATVLSGLEIDHILLKGHFWTRDAFTLPTYSSDHNPVVAELIIPKRVVTASHPVSK</sequence>
<evidence type="ECO:0000313" key="2">
    <source>
        <dbReference type="EMBL" id="MFC5987637.1"/>
    </source>
</evidence>
<dbReference type="PANTHER" id="PTHR14859:SF15">
    <property type="entry name" value="ENDONUCLEASE_EXONUCLEASE_PHOSPHATASE DOMAIN-CONTAINING PROTEIN"/>
    <property type="match status" value="1"/>
</dbReference>
<proteinExistence type="predicted"/>
<name>A0ABW1IRA9_9BACL</name>
<dbReference type="Proteomes" id="UP001596250">
    <property type="component" value="Unassembled WGS sequence"/>
</dbReference>
<organism evidence="2 3">
    <name type="scientific">Marinicrinis lubricantis</name>
    <dbReference type="NCBI Taxonomy" id="2086470"/>
    <lineage>
        <taxon>Bacteria</taxon>
        <taxon>Bacillati</taxon>
        <taxon>Bacillota</taxon>
        <taxon>Bacilli</taxon>
        <taxon>Bacillales</taxon>
        <taxon>Paenibacillaceae</taxon>
    </lineage>
</organism>
<keyword evidence="2" id="KW-0540">Nuclease</keyword>
<protein>
    <submittedName>
        <fullName evidence="2">Endonuclease/exonuclease/phosphatase family protein</fullName>
    </submittedName>
</protein>
<keyword evidence="3" id="KW-1185">Reference proteome</keyword>
<evidence type="ECO:0000313" key="3">
    <source>
        <dbReference type="Proteomes" id="UP001596250"/>
    </source>
</evidence>